<evidence type="ECO:0000313" key="5">
    <source>
        <dbReference type="Proteomes" id="UP001589693"/>
    </source>
</evidence>
<dbReference type="EMBL" id="JBHLZU010000023">
    <property type="protein sequence ID" value="MFB9907719.1"/>
    <property type="molecule type" value="Genomic_DNA"/>
</dbReference>
<dbReference type="SUPFAM" id="SSF46785">
    <property type="entry name" value="Winged helix' DNA-binding domain"/>
    <property type="match status" value="1"/>
</dbReference>
<dbReference type="PANTHER" id="PTHR10948">
    <property type="entry name" value="TRANSPOSASE"/>
    <property type="match status" value="1"/>
</dbReference>
<dbReference type="RefSeq" id="WP_377858376.1">
    <property type="nucleotide sequence ID" value="NZ_JBHLZU010000023.1"/>
</dbReference>
<proteinExistence type="predicted"/>
<reference evidence="4 5" key="1">
    <citation type="submission" date="2024-09" db="EMBL/GenBank/DDBJ databases">
        <authorList>
            <person name="Sun Q."/>
            <person name="Mori K."/>
        </authorList>
    </citation>
    <scope>NUCLEOTIDE SEQUENCE [LARGE SCALE GENOMIC DNA]</scope>
    <source>
        <strain evidence="4 5">TBRC 7907</strain>
    </source>
</reference>
<protein>
    <submittedName>
        <fullName evidence="4">MarR family transcriptional regulator</fullName>
    </submittedName>
</protein>
<feature type="region of interest" description="Disordered" evidence="1">
    <location>
        <begin position="62"/>
        <end position="83"/>
    </location>
</feature>
<dbReference type="PANTHER" id="PTHR10948:SF23">
    <property type="entry name" value="TRANSPOSASE INSI FOR INSERTION SEQUENCE ELEMENT IS30A-RELATED"/>
    <property type="match status" value="1"/>
</dbReference>
<evidence type="ECO:0000313" key="4">
    <source>
        <dbReference type="EMBL" id="MFB9907719.1"/>
    </source>
</evidence>
<dbReference type="InterPro" id="IPR036388">
    <property type="entry name" value="WH-like_DNA-bd_sf"/>
</dbReference>
<evidence type="ECO:0000259" key="2">
    <source>
        <dbReference type="Pfam" id="PF12802"/>
    </source>
</evidence>
<feature type="domain" description="HTH marR-type" evidence="2">
    <location>
        <begin position="100"/>
        <end position="156"/>
    </location>
</feature>
<organism evidence="4 5">
    <name type="scientific">Allokutzneria oryzae</name>
    <dbReference type="NCBI Taxonomy" id="1378989"/>
    <lineage>
        <taxon>Bacteria</taxon>
        <taxon>Bacillati</taxon>
        <taxon>Actinomycetota</taxon>
        <taxon>Actinomycetes</taxon>
        <taxon>Pseudonocardiales</taxon>
        <taxon>Pseudonocardiaceae</taxon>
        <taxon>Allokutzneria</taxon>
    </lineage>
</organism>
<accession>A0ABV6A3J1</accession>
<evidence type="ECO:0000256" key="1">
    <source>
        <dbReference type="SAM" id="MobiDB-lite"/>
    </source>
</evidence>
<dbReference type="Gene3D" id="1.10.10.10">
    <property type="entry name" value="Winged helix-like DNA-binding domain superfamily/Winged helix DNA-binding domain"/>
    <property type="match status" value="1"/>
</dbReference>
<dbReference type="InterPro" id="IPR036390">
    <property type="entry name" value="WH_DNA-bd_sf"/>
</dbReference>
<evidence type="ECO:0000259" key="3">
    <source>
        <dbReference type="Pfam" id="PF13936"/>
    </source>
</evidence>
<keyword evidence="5" id="KW-1185">Reference proteome</keyword>
<dbReference type="InterPro" id="IPR000835">
    <property type="entry name" value="HTH_MarR-typ"/>
</dbReference>
<feature type="domain" description="Transposase IS30-like HTH" evidence="3">
    <location>
        <begin position="5"/>
        <end position="45"/>
    </location>
</feature>
<gene>
    <name evidence="4" type="ORF">ACFFQA_27610</name>
</gene>
<dbReference type="Pfam" id="PF13936">
    <property type="entry name" value="HTH_38"/>
    <property type="match status" value="1"/>
</dbReference>
<sequence>MAGGRLTQRDRHHIASGLAGGLGYSEIARRLDRPTSTISREIARNGGPAAYRADQAHRAAWRRARRPRPIARRPAAPGGRDPGAAREFLERFAELMVTTGMPRMAARVFTCLITTDSGALTAAELVHHLQVSPGAVSKAVGYLESLDLIQRERGPRRRERYLIDDDVWLRSWLTSARQNAMWADAAQEGVAILGATTPAGARIRQMAEFFTQLSHDMSGGAAQVVSDDAFTVLAALAHTGQPHTVDEVATALNWPSDRVAAALSNARERPDITDPVTVRRLGSGAYSIVARPGRLTPAQREALDRRGAR</sequence>
<comment type="caution">
    <text evidence="4">The sequence shown here is derived from an EMBL/GenBank/DDBJ whole genome shotgun (WGS) entry which is preliminary data.</text>
</comment>
<dbReference type="InterPro" id="IPR051917">
    <property type="entry name" value="Transposase-Integrase"/>
</dbReference>
<name>A0ABV6A3J1_9PSEU</name>
<dbReference type="InterPro" id="IPR025246">
    <property type="entry name" value="IS30-like_HTH"/>
</dbReference>
<dbReference type="Proteomes" id="UP001589693">
    <property type="component" value="Unassembled WGS sequence"/>
</dbReference>
<dbReference type="Pfam" id="PF12802">
    <property type="entry name" value="MarR_2"/>
    <property type="match status" value="1"/>
</dbReference>
<feature type="compositionally biased region" description="Basic residues" evidence="1">
    <location>
        <begin position="62"/>
        <end position="71"/>
    </location>
</feature>